<sequence length="384" mass="42207">MLGSGNWWDNSRNRSFDSGTTPASISTTLNTLASFGSWPPEAAPPPPPPDVNKSIGDQSTSDRNLQMMGLGWNQTLFRGEKVETSFRSLLQDEFHEPKLYSGPSSDDSSVNRSGFSLDQTAAFSSQASSNDSTITSGAGFQVDFHGMMLSENQQSPYNQNRPSANYQYGSEYMNKYPQFMRTPPPVADGSSHLHFTNNTPFWNASGPAQADARLGFFPAHQIPTPPSFHHHKSKNTGSELREISATPKKNSPETSNKRARGNESTPPPLPAFKVRKEKMGDRITALQQLVSPFGKTDTASVLSEAIAYIKFLHEQVSVLSNPYLKNGAPAQNHHQNADKSKEAEGARQDLRSRGLCLVPVSSTFPMTHETTVDFWTPTYGGTFR</sequence>
<dbReference type="OrthoDB" id="673975at2759"/>
<dbReference type="InterPro" id="IPR045239">
    <property type="entry name" value="bHLH95_bHLH"/>
</dbReference>
<dbReference type="AlphaFoldDB" id="A0A5A7RHD6"/>
<comment type="subcellular location">
    <subcellularLocation>
        <location evidence="1">Nucleus</location>
    </subcellularLocation>
</comment>
<feature type="region of interest" description="Disordered" evidence="7">
    <location>
        <begin position="327"/>
        <end position="348"/>
    </location>
</feature>
<accession>A0A5A7RHD6</accession>
<evidence type="ECO:0000256" key="3">
    <source>
        <dbReference type="ARBA" id="ARBA00023015"/>
    </source>
</evidence>
<gene>
    <name evidence="9" type="ORF">STAS_34278</name>
</gene>
<dbReference type="SUPFAM" id="SSF47459">
    <property type="entry name" value="HLH, helix-loop-helix DNA-binding domain"/>
    <property type="match status" value="1"/>
</dbReference>
<evidence type="ECO:0000313" key="9">
    <source>
        <dbReference type="EMBL" id="GER56551.1"/>
    </source>
</evidence>
<keyword evidence="3" id="KW-0805">Transcription regulation</keyword>
<keyword evidence="5" id="KW-0804">Transcription</keyword>
<dbReference type="FunFam" id="4.10.280.10:FF:000032">
    <property type="entry name" value="Transcription factor bHLH123 family"/>
    <property type="match status" value="1"/>
</dbReference>
<proteinExistence type="predicted"/>
<evidence type="ECO:0000313" key="10">
    <source>
        <dbReference type="Proteomes" id="UP000325081"/>
    </source>
</evidence>
<protein>
    <submittedName>
        <fullName evidence="9">Basic helix-loop-helix (BHLH) DNA-bindingsuperfamily protein</fullName>
    </submittedName>
</protein>
<comment type="caution">
    <text evidence="9">The sequence shown here is derived from an EMBL/GenBank/DDBJ whole genome shotgun (WGS) entry which is preliminary data.</text>
</comment>
<dbReference type="PANTHER" id="PTHR16223:SF238">
    <property type="entry name" value="TRANSCRIPTION FACTOR BHLH114"/>
    <property type="match status" value="1"/>
</dbReference>
<feature type="compositionally biased region" description="Polar residues" evidence="7">
    <location>
        <begin position="16"/>
        <end position="34"/>
    </location>
</feature>
<evidence type="ECO:0000256" key="6">
    <source>
        <dbReference type="ARBA" id="ARBA00023242"/>
    </source>
</evidence>
<reference evidence="10" key="1">
    <citation type="journal article" date="2019" name="Curr. Biol.">
        <title>Genome Sequence of Striga asiatica Provides Insight into the Evolution of Plant Parasitism.</title>
        <authorList>
            <person name="Yoshida S."/>
            <person name="Kim S."/>
            <person name="Wafula E.K."/>
            <person name="Tanskanen J."/>
            <person name="Kim Y.M."/>
            <person name="Honaas L."/>
            <person name="Yang Z."/>
            <person name="Spallek T."/>
            <person name="Conn C.E."/>
            <person name="Ichihashi Y."/>
            <person name="Cheong K."/>
            <person name="Cui S."/>
            <person name="Der J.P."/>
            <person name="Gundlach H."/>
            <person name="Jiao Y."/>
            <person name="Hori C."/>
            <person name="Ishida J.K."/>
            <person name="Kasahara H."/>
            <person name="Kiba T."/>
            <person name="Kim M.S."/>
            <person name="Koo N."/>
            <person name="Laohavisit A."/>
            <person name="Lee Y.H."/>
            <person name="Lumba S."/>
            <person name="McCourt P."/>
            <person name="Mortimer J.C."/>
            <person name="Mutuku J.M."/>
            <person name="Nomura T."/>
            <person name="Sasaki-Sekimoto Y."/>
            <person name="Seto Y."/>
            <person name="Wang Y."/>
            <person name="Wakatake T."/>
            <person name="Sakakibara H."/>
            <person name="Demura T."/>
            <person name="Yamaguchi S."/>
            <person name="Yoneyama K."/>
            <person name="Manabe R.I."/>
            <person name="Nelson D.C."/>
            <person name="Schulman A.H."/>
            <person name="Timko M.P."/>
            <person name="dePamphilis C.W."/>
            <person name="Choi D."/>
            <person name="Shirasu K."/>
        </authorList>
    </citation>
    <scope>NUCLEOTIDE SEQUENCE [LARGE SCALE GENOMIC DNA]</scope>
    <source>
        <strain evidence="10">cv. UVA1</strain>
    </source>
</reference>
<dbReference type="GO" id="GO:0046983">
    <property type="term" value="F:protein dimerization activity"/>
    <property type="evidence" value="ECO:0007669"/>
    <property type="project" value="InterPro"/>
</dbReference>
<organism evidence="9 10">
    <name type="scientific">Striga asiatica</name>
    <name type="common">Asiatic witchweed</name>
    <name type="synonym">Buchnera asiatica</name>
    <dbReference type="NCBI Taxonomy" id="4170"/>
    <lineage>
        <taxon>Eukaryota</taxon>
        <taxon>Viridiplantae</taxon>
        <taxon>Streptophyta</taxon>
        <taxon>Embryophyta</taxon>
        <taxon>Tracheophyta</taxon>
        <taxon>Spermatophyta</taxon>
        <taxon>Magnoliopsida</taxon>
        <taxon>eudicotyledons</taxon>
        <taxon>Gunneridae</taxon>
        <taxon>Pentapetalae</taxon>
        <taxon>asterids</taxon>
        <taxon>lamiids</taxon>
        <taxon>Lamiales</taxon>
        <taxon>Orobanchaceae</taxon>
        <taxon>Buchnereae</taxon>
        <taxon>Striga</taxon>
    </lineage>
</organism>
<keyword evidence="6" id="KW-0539">Nucleus</keyword>
<evidence type="ECO:0000256" key="5">
    <source>
        <dbReference type="ARBA" id="ARBA00023163"/>
    </source>
</evidence>
<feature type="region of interest" description="Disordered" evidence="7">
    <location>
        <begin position="1"/>
        <end position="63"/>
    </location>
</feature>
<name>A0A5A7RHD6_STRAF</name>
<evidence type="ECO:0000256" key="7">
    <source>
        <dbReference type="SAM" id="MobiDB-lite"/>
    </source>
</evidence>
<dbReference type="InterPro" id="IPR036638">
    <property type="entry name" value="HLH_DNA-bd_sf"/>
</dbReference>
<dbReference type="EMBL" id="BKCP01012736">
    <property type="protein sequence ID" value="GER56551.1"/>
    <property type="molecule type" value="Genomic_DNA"/>
</dbReference>
<dbReference type="PANTHER" id="PTHR16223">
    <property type="entry name" value="TRANSCRIPTION FACTOR BHLH83-RELATED"/>
    <property type="match status" value="1"/>
</dbReference>
<comment type="subunit">
    <text evidence="2">Homodimer.</text>
</comment>
<evidence type="ECO:0000256" key="4">
    <source>
        <dbReference type="ARBA" id="ARBA00023125"/>
    </source>
</evidence>
<dbReference type="GO" id="GO:0005634">
    <property type="term" value="C:nucleus"/>
    <property type="evidence" value="ECO:0007669"/>
    <property type="project" value="UniProtKB-SubCell"/>
</dbReference>
<feature type="compositionally biased region" description="Pro residues" evidence="7">
    <location>
        <begin position="41"/>
        <end position="50"/>
    </location>
</feature>
<evidence type="ECO:0000259" key="8">
    <source>
        <dbReference type="PROSITE" id="PS50888"/>
    </source>
</evidence>
<dbReference type="Gene3D" id="4.10.280.10">
    <property type="entry name" value="Helix-loop-helix DNA-binding domain"/>
    <property type="match status" value="1"/>
</dbReference>
<feature type="compositionally biased region" description="Basic and acidic residues" evidence="7">
    <location>
        <begin position="335"/>
        <end position="348"/>
    </location>
</feature>
<keyword evidence="10" id="KW-1185">Reference proteome</keyword>
<dbReference type="CDD" id="cd11393">
    <property type="entry name" value="bHLH_AtbHLH_like"/>
    <property type="match status" value="1"/>
</dbReference>
<dbReference type="InterPro" id="IPR045843">
    <property type="entry name" value="IND-like"/>
</dbReference>
<evidence type="ECO:0000256" key="1">
    <source>
        <dbReference type="ARBA" id="ARBA00004123"/>
    </source>
</evidence>
<dbReference type="PROSITE" id="PS50888">
    <property type="entry name" value="BHLH"/>
    <property type="match status" value="1"/>
</dbReference>
<dbReference type="GO" id="GO:0000981">
    <property type="term" value="F:DNA-binding transcription factor activity, RNA polymerase II-specific"/>
    <property type="evidence" value="ECO:0007669"/>
    <property type="project" value="TreeGrafter"/>
</dbReference>
<keyword evidence="4 9" id="KW-0238">DNA-binding</keyword>
<feature type="region of interest" description="Disordered" evidence="7">
    <location>
        <begin position="220"/>
        <end position="272"/>
    </location>
</feature>
<dbReference type="InterPro" id="IPR011598">
    <property type="entry name" value="bHLH_dom"/>
</dbReference>
<dbReference type="GO" id="GO:0000978">
    <property type="term" value="F:RNA polymerase II cis-regulatory region sequence-specific DNA binding"/>
    <property type="evidence" value="ECO:0007669"/>
    <property type="project" value="TreeGrafter"/>
</dbReference>
<dbReference type="Proteomes" id="UP000325081">
    <property type="component" value="Unassembled WGS sequence"/>
</dbReference>
<evidence type="ECO:0000256" key="2">
    <source>
        <dbReference type="ARBA" id="ARBA00011738"/>
    </source>
</evidence>
<feature type="domain" description="BHLH" evidence="8">
    <location>
        <begin position="263"/>
        <end position="312"/>
    </location>
</feature>